<comment type="caution">
    <text evidence="2">The sequence shown here is derived from an EMBL/GenBank/DDBJ whole genome shotgun (WGS) entry which is preliminary data.</text>
</comment>
<accession>A0A849HJW5</accession>
<dbReference type="AlphaFoldDB" id="A0A849HJW5"/>
<organism evidence="2 3">
    <name type="scientific">Knoellia koreensis</name>
    <dbReference type="NCBI Taxonomy" id="2730921"/>
    <lineage>
        <taxon>Bacteria</taxon>
        <taxon>Bacillati</taxon>
        <taxon>Actinomycetota</taxon>
        <taxon>Actinomycetes</taxon>
        <taxon>Micrococcales</taxon>
        <taxon>Intrasporangiaceae</taxon>
        <taxon>Knoellia</taxon>
    </lineage>
</organism>
<name>A0A849HJW5_9MICO</name>
<dbReference type="EMBL" id="JABEPQ010000002">
    <property type="protein sequence ID" value="NNM46943.1"/>
    <property type="molecule type" value="Genomic_DNA"/>
</dbReference>
<evidence type="ECO:0000313" key="2">
    <source>
        <dbReference type="EMBL" id="NNM46943.1"/>
    </source>
</evidence>
<dbReference type="Proteomes" id="UP000588586">
    <property type="component" value="Unassembled WGS sequence"/>
</dbReference>
<feature type="region of interest" description="Disordered" evidence="1">
    <location>
        <begin position="314"/>
        <end position="352"/>
    </location>
</feature>
<proteinExistence type="predicted"/>
<keyword evidence="3" id="KW-1185">Reference proteome</keyword>
<protein>
    <submittedName>
        <fullName evidence="2">Uncharacterized protein</fullName>
    </submittedName>
</protein>
<sequence>MHTLYIGSHGVHVAVGRHLRELEAKLAGSGHVPAAKSLRQVRAALEHTAAFEQLAGSVVSRTYPNDLTGEHRDPPAAGRLAQAVADWDIVSHRVLVDSTHTADLLLAARTQALILAGSNALLRGSVAAGHVEQEHYRDRLDPALVIAQARWESIARIWAKLTPVSHRRTDHELACASGEVRAALREVLVDGAVASSAAVMAQRTDINRVPSLVGQVLAANLDLAHLVDDVAEDPRMTGAARAVNTMAIAARRQSSHTPVIIDDSPHKATVTPQDLLANRAVLLPVVVRAEVVDASGALVDAAGAAMSAGAQLGTTTSQLQHGGEPSTRVGRPLEDRTLVSARTDQPGPCCER</sequence>
<reference evidence="2 3" key="1">
    <citation type="submission" date="2020-04" db="EMBL/GenBank/DDBJ databases">
        <title>Knoellia sp. isolate from air conditioner.</title>
        <authorList>
            <person name="Chea S."/>
            <person name="Kim D.-U."/>
        </authorList>
    </citation>
    <scope>NUCLEOTIDE SEQUENCE [LARGE SCALE GENOMIC DNA]</scope>
    <source>
        <strain evidence="2 3">DB2414S</strain>
    </source>
</reference>
<evidence type="ECO:0000256" key="1">
    <source>
        <dbReference type="SAM" id="MobiDB-lite"/>
    </source>
</evidence>
<gene>
    <name evidence="2" type="ORF">HJG52_13115</name>
</gene>
<dbReference type="RefSeq" id="WP_171243979.1">
    <property type="nucleotide sequence ID" value="NZ_JABEPQ010000002.1"/>
</dbReference>
<evidence type="ECO:0000313" key="3">
    <source>
        <dbReference type="Proteomes" id="UP000588586"/>
    </source>
</evidence>